<organism evidence="1 2">
    <name type="scientific">Rotaria sordida</name>
    <dbReference type="NCBI Taxonomy" id="392033"/>
    <lineage>
        <taxon>Eukaryota</taxon>
        <taxon>Metazoa</taxon>
        <taxon>Spiralia</taxon>
        <taxon>Gnathifera</taxon>
        <taxon>Rotifera</taxon>
        <taxon>Eurotatoria</taxon>
        <taxon>Bdelloidea</taxon>
        <taxon>Philodinida</taxon>
        <taxon>Philodinidae</taxon>
        <taxon>Rotaria</taxon>
    </lineage>
</organism>
<accession>A0A813NBV8</accession>
<proteinExistence type="predicted"/>
<evidence type="ECO:0000313" key="2">
    <source>
        <dbReference type="Proteomes" id="UP000663854"/>
    </source>
</evidence>
<comment type="caution">
    <text evidence="1">The sequence shown here is derived from an EMBL/GenBank/DDBJ whole genome shotgun (WGS) entry which is preliminary data.</text>
</comment>
<gene>
    <name evidence="1" type="ORF">PYM288_LOCUS943</name>
</gene>
<dbReference type="AlphaFoldDB" id="A0A813NBV8"/>
<reference evidence="1" key="1">
    <citation type="submission" date="2021-02" db="EMBL/GenBank/DDBJ databases">
        <authorList>
            <person name="Nowell W R."/>
        </authorList>
    </citation>
    <scope>NUCLEOTIDE SEQUENCE</scope>
</reference>
<dbReference type="Proteomes" id="UP000663854">
    <property type="component" value="Unassembled WGS sequence"/>
</dbReference>
<sequence length="287" mass="29738">MPSAPISSPAARPPVKGKGHVQAVHPVVRAVAHVASGPKSLVLIGADRTSGTLWFKGFQLVEGMPEATELFSSLPAFFTQNVTGKASFAGNDIVLTIQPVVVRKEKVEEEKPAGVVKDTVSKPVAAASTAGYKVVLKFIGGKYTLSGHAPDDAPFSVAHSFAQAVAAAKPELAKSWLVDSKLVSIPKYLGLFGRVSPPMRLVAMSSAGGASRYRLVTSSKNDLIIEVGRILQSGRLKGQLAIRALFVAPSDQIAQRLSGTMIMPASAAPAAVAAPAAAGSTPAARKN</sequence>
<dbReference type="EMBL" id="CAJNOH010000004">
    <property type="protein sequence ID" value="CAF0730808.1"/>
    <property type="molecule type" value="Genomic_DNA"/>
</dbReference>
<evidence type="ECO:0000313" key="1">
    <source>
        <dbReference type="EMBL" id="CAF0730808.1"/>
    </source>
</evidence>
<protein>
    <submittedName>
        <fullName evidence="1">Uncharacterized protein</fullName>
    </submittedName>
</protein>
<name>A0A813NBV8_9BILA</name>